<evidence type="ECO:0000259" key="1">
    <source>
        <dbReference type="SMART" id="SM00953"/>
    </source>
</evidence>
<dbReference type="Proteomes" id="UP001456513">
    <property type="component" value="Unassembled WGS sequence"/>
</dbReference>
<evidence type="ECO:0000313" key="2">
    <source>
        <dbReference type="EMBL" id="MEK8070671.1"/>
    </source>
</evidence>
<accession>A0ABU9CTE0</accession>
<organism evidence="2 3">
    <name type="scientific">Rhodococcus navarretei</name>
    <dbReference type="NCBI Taxonomy" id="3128981"/>
    <lineage>
        <taxon>Bacteria</taxon>
        <taxon>Bacillati</taxon>
        <taxon>Actinomycetota</taxon>
        <taxon>Actinomycetes</taxon>
        <taxon>Mycobacteriales</taxon>
        <taxon>Nocardiaceae</taxon>
        <taxon>Rhodococcus</taxon>
    </lineage>
</organism>
<evidence type="ECO:0000313" key="3">
    <source>
        <dbReference type="Proteomes" id="UP001456513"/>
    </source>
</evidence>
<keyword evidence="3" id="KW-1185">Reference proteome</keyword>
<dbReference type="Pfam" id="PF08808">
    <property type="entry name" value="RES"/>
    <property type="match status" value="1"/>
</dbReference>
<protein>
    <submittedName>
        <fullName evidence="2">RES family NAD+ phosphorylase</fullName>
    </submittedName>
</protein>
<gene>
    <name evidence="2" type="ORF">AABD04_07410</name>
</gene>
<name>A0ABU9CTE0_9NOCA</name>
<reference evidence="2 3" key="1">
    <citation type="submission" date="2024-03" db="EMBL/GenBank/DDBJ databases">
        <title>Rhodococcus navarretei sp. nov. and Pseudarthrobacter quantumdoti sp. nov., two new species with the ability to biosynthesize Quantum Dots isolated from soil samples at Union Glacier, Antarctica.</title>
        <authorList>
            <person name="Vargas M."/>
        </authorList>
    </citation>
    <scope>NUCLEOTIDE SEQUENCE [LARGE SCALE GENOMIC DNA]</scope>
    <source>
        <strain evidence="2 3">EXRC-4A-4</strain>
    </source>
</reference>
<dbReference type="RefSeq" id="WP_341440696.1">
    <property type="nucleotide sequence ID" value="NZ_JBBPCN010000001.1"/>
</dbReference>
<proteinExistence type="predicted"/>
<dbReference type="InterPro" id="IPR014914">
    <property type="entry name" value="RES_dom"/>
</dbReference>
<feature type="domain" description="RES" evidence="1">
    <location>
        <begin position="46"/>
        <end position="184"/>
    </location>
</feature>
<comment type="caution">
    <text evidence="2">The sequence shown here is derived from an EMBL/GenBank/DDBJ whole genome shotgun (WGS) entry which is preliminary data.</text>
</comment>
<sequence>MSSERTVVHLSEPKPVRELAGRFPSYTYPAGTELFRSHRAGLGTWWYSSSGGGRFDLDEPDGTCYLAEDEVVTLLEIFGGQLVVPRYEVDVRAASAITLGSDVTLADLTANTGVAFGVTAEIFSTADYPLTQRWAVALRAAGFDGLRYWARHELERSGRCIALFGEAGAGGEGHRHAVKVTTGLSDRADLLQRWHEETGVTILDVPDLL</sequence>
<dbReference type="EMBL" id="JBBPCN010000001">
    <property type="protein sequence ID" value="MEK8070671.1"/>
    <property type="molecule type" value="Genomic_DNA"/>
</dbReference>
<dbReference type="SMART" id="SM00953">
    <property type="entry name" value="RES"/>
    <property type="match status" value="1"/>
</dbReference>